<keyword evidence="1 3" id="KW-0547">Nucleotide-binding</keyword>
<feature type="domain" description="Septin-type G" evidence="5">
    <location>
        <begin position="54"/>
        <end position="323"/>
    </location>
</feature>
<dbReference type="OrthoDB" id="416553at2759"/>
<dbReference type="InterPro" id="IPR027417">
    <property type="entry name" value="P-loop_NTPase"/>
</dbReference>
<dbReference type="EMBL" id="KE560384">
    <property type="protein sequence ID" value="EPZ36959.1"/>
    <property type="molecule type" value="Genomic_DNA"/>
</dbReference>
<reference evidence="6 7" key="1">
    <citation type="journal article" date="2013" name="Curr. Biol.">
        <title>Shared signatures of parasitism and phylogenomics unite Cryptomycota and microsporidia.</title>
        <authorList>
            <person name="James T.Y."/>
            <person name="Pelin A."/>
            <person name="Bonen L."/>
            <person name="Ahrendt S."/>
            <person name="Sain D."/>
            <person name="Corradi N."/>
            <person name="Stajich J.E."/>
        </authorList>
    </citation>
    <scope>NUCLEOTIDE SEQUENCE [LARGE SCALE GENOMIC DNA]</scope>
    <source>
        <strain evidence="6 7">CSF55</strain>
    </source>
</reference>
<dbReference type="InterPro" id="IPR030379">
    <property type="entry name" value="G_SEPTIN_dom"/>
</dbReference>
<evidence type="ECO:0000313" key="6">
    <source>
        <dbReference type="EMBL" id="EPZ36959.1"/>
    </source>
</evidence>
<dbReference type="GO" id="GO:0005938">
    <property type="term" value="C:cell cortex"/>
    <property type="evidence" value="ECO:0007669"/>
    <property type="project" value="UniProtKB-ARBA"/>
</dbReference>
<dbReference type="Proteomes" id="UP000030755">
    <property type="component" value="Unassembled WGS sequence"/>
</dbReference>
<protein>
    <submittedName>
        <fullName evidence="6">Septin domain-containing protein</fullName>
    </submittedName>
</protein>
<dbReference type="CDD" id="cd01850">
    <property type="entry name" value="CDC_Septin"/>
    <property type="match status" value="1"/>
</dbReference>
<dbReference type="GO" id="GO:0032156">
    <property type="term" value="C:septin cytoskeleton"/>
    <property type="evidence" value="ECO:0007669"/>
    <property type="project" value="UniProtKB-ARBA"/>
</dbReference>
<dbReference type="PROSITE" id="PS51719">
    <property type="entry name" value="G_SEPTIN"/>
    <property type="match status" value="1"/>
</dbReference>
<name>A0A075B572_ROZAC</name>
<evidence type="ECO:0000259" key="5">
    <source>
        <dbReference type="PROSITE" id="PS51719"/>
    </source>
</evidence>
<dbReference type="SUPFAM" id="SSF52540">
    <property type="entry name" value="P-loop containing nucleoside triphosphate hydrolases"/>
    <property type="match status" value="1"/>
</dbReference>
<dbReference type="PANTHER" id="PTHR18884">
    <property type="entry name" value="SEPTIN"/>
    <property type="match status" value="1"/>
</dbReference>
<evidence type="ECO:0000313" key="7">
    <source>
        <dbReference type="Proteomes" id="UP000030755"/>
    </source>
</evidence>
<keyword evidence="7" id="KW-1185">Reference proteome</keyword>
<dbReference type="GO" id="GO:0005525">
    <property type="term" value="F:GTP binding"/>
    <property type="evidence" value="ECO:0007669"/>
    <property type="project" value="UniProtKB-KW"/>
</dbReference>
<gene>
    <name evidence="6" type="ORF">O9G_001404</name>
</gene>
<dbReference type="InterPro" id="IPR016491">
    <property type="entry name" value="Septin"/>
</dbReference>
<evidence type="ECO:0000256" key="4">
    <source>
        <dbReference type="SAM" id="Coils"/>
    </source>
</evidence>
<dbReference type="Gene3D" id="3.40.50.300">
    <property type="entry name" value="P-loop containing nucleotide triphosphate hydrolases"/>
    <property type="match status" value="1"/>
</dbReference>
<feature type="coiled-coil region" evidence="4">
    <location>
        <begin position="355"/>
        <end position="400"/>
    </location>
</feature>
<dbReference type="PIRSF" id="PIRSF006698">
    <property type="entry name" value="Septin"/>
    <property type="match status" value="1"/>
</dbReference>
<dbReference type="HOGENOM" id="CLU_017718_8_0_1"/>
<sequence length="405" mass="46848">MAKPSMPLEYALQFRGRFPDPGPWKLGSTKPINTKSYVGVDNAPKQYVSRQRRRPYAFNVMVVGESGLGKTTFINTLFHSVLKEQKSRPLESTKTVEINAKSYDLTESGVHLRLSVIDTPGFGDRMNRYEDLNPIIEYIDTQNQNYLQQEQNRNPRPYFKDSRVHLLLYFISPTGKRIKDLDIFSLSKLSGKVNIIPVIAKSDTLTADEKIVFKNAIMKRLEKEDIKIYPYNYCDDRASISHLETHIPFAVVGCNTLVEVNGKRIRGRAHRWGIIDVENEQHSDFIHLRELIMSVTKSRNLNDLVISTNDIHYNSFRTTYLQQNDTKIKSVEAFEGDSGRHQNSTEEERLKNTYASMLKNKEEELKKRNDDLLKNAEESIKSTIKEKESIEEEIKKLDEQLKILE</sequence>
<accession>A0A075B572</accession>
<evidence type="ECO:0000256" key="2">
    <source>
        <dbReference type="ARBA" id="ARBA00023134"/>
    </source>
</evidence>
<organism evidence="6 7">
    <name type="scientific">Rozella allomycis (strain CSF55)</name>
    <dbReference type="NCBI Taxonomy" id="988480"/>
    <lineage>
        <taxon>Eukaryota</taxon>
        <taxon>Fungi</taxon>
        <taxon>Fungi incertae sedis</taxon>
        <taxon>Cryptomycota</taxon>
        <taxon>Cryptomycota incertae sedis</taxon>
        <taxon>Rozella</taxon>
    </lineage>
</organism>
<keyword evidence="2 3" id="KW-0342">GTP-binding</keyword>
<dbReference type="Pfam" id="PF00735">
    <property type="entry name" value="Septin"/>
    <property type="match status" value="1"/>
</dbReference>
<keyword evidence="4" id="KW-0175">Coiled coil</keyword>
<evidence type="ECO:0000256" key="1">
    <source>
        <dbReference type="ARBA" id="ARBA00022741"/>
    </source>
</evidence>
<comment type="similarity">
    <text evidence="3">Belongs to the TRAFAC class TrmE-Era-EngA-EngB-Septin-like GTPase superfamily. Septin GTPase family.</text>
</comment>
<evidence type="ECO:0000256" key="3">
    <source>
        <dbReference type="RuleBase" id="RU004560"/>
    </source>
</evidence>
<proteinExistence type="inferred from homology"/>
<dbReference type="AlphaFoldDB" id="A0A075B572"/>
<dbReference type="STRING" id="988480.A0A075B572"/>